<feature type="domain" description="RING-type" evidence="7">
    <location>
        <begin position="50"/>
        <end position="102"/>
    </location>
</feature>
<keyword evidence="2 4" id="KW-0863">Zinc-finger</keyword>
<dbReference type="CDD" id="cd15543">
    <property type="entry name" value="PHD_RSF1"/>
    <property type="match status" value="1"/>
</dbReference>
<evidence type="ECO:0000256" key="1">
    <source>
        <dbReference type="ARBA" id="ARBA00022723"/>
    </source>
</evidence>
<feature type="compositionally biased region" description="Low complexity" evidence="5">
    <location>
        <begin position="452"/>
        <end position="472"/>
    </location>
</feature>
<keyword evidence="1" id="KW-0479">Metal-binding</keyword>
<evidence type="ECO:0000256" key="4">
    <source>
        <dbReference type="PROSITE-ProRule" id="PRU00175"/>
    </source>
</evidence>
<dbReference type="EMBL" id="ML121626">
    <property type="protein sequence ID" value="RPB18471.1"/>
    <property type="molecule type" value="Genomic_DNA"/>
</dbReference>
<dbReference type="InterPro" id="IPR001841">
    <property type="entry name" value="Znf_RING"/>
</dbReference>
<dbReference type="Gene3D" id="3.30.40.10">
    <property type="entry name" value="Zinc/RING finger domain, C3HC4 (zinc finger)"/>
    <property type="match status" value="2"/>
</dbReference>
<dbReference type="SUPFAM" id="SSF57903">
    <property type="entry name" value="FYVE/PHD zinc finger"/>
    <property type="match status" value="1"/>
</dbReference>
<feature type="region of interest" description="Disordered" evidence="5">
    <location>
        <begin position="199"/>
        <end position="246"/>
    </location>
</feature>
<feature type="domain" description="PHD-type" evidence="6">
    <location>
        <begin position="146"/>
        <end position="194"/>
    </location>
</feature>
<evidence type="ECO:0000256" key="5">
    <source>
        <dbReference type="SAM" id="MobiDB-lite"/>
    </source>
</evidence>
<evidence type="ECO:0000256" key="3">
    <source>
        <dbReference type="ARBA" id="ARBA00022833"/>
    </source>
</evidence>
<dbReference type="STRING" id="1051890.A0A3N4LCU0"/>
<keyword evidence="3" id="KW-0862">Zinc</keyword>
<dbReference type="PROSITE" id="PS50089">
    <property type="entry name" value="ZF_RING_2"/>
    <property type="match status" value="1"/>
</dbReference>
<dbReference type="InterPro" id="IPR013083">
    <property type="entry name" value="Znf_RING/FYVE/PHD"/>
</dbReference>
<accession>A0A3N4LCU0</accession>
<evidence type="ECO:0000313" key="9">
    <source>
        <dbReference type="Proteomes" id="UP000267821"/>
    </source>
</evidence>
<dbReference type="SMART" id="SM00184">
    <property type="entry name" value="RING"/>
    <property type="match status" value="2"/>
</dbReference>
<sequence>MHPLISNPVAQGASSPSTPTASCTRVMEDHVLSELTSTSKPTLDNDKTACIVCLVDLPETSSDFSAIDSFDQIARLIPCNHAMHNSCLAPWVERANSCPICRQSFNKVKLSNTLLGVQIGEYEVEDRVQRPDNEQTFFDEDLFDEATPCLLCNEATHEEFMLLCDGCDGPFHTFCCELEEVPSGTWYCPFCLNLETEPSTSAEGTTGRRGRSRAGGSNQRSSRNSETRRARPRRRTQRNVSAASRIRYTNDGHGNWARVWQDVWSHLNRDMDRVQGEQDAEATALREWSRRAEIAQAQGDGYSGFTAAAPSIIGIRWSRPRERVPVDSPASPEAIAAWGAFDEFRRQEARSEQSTSRKRRTSKVSTPSPKATQDTTEPERKHKRPRTRPSSTFIHPPTRDPSAVSGPSTSSANTEQRTSVFGSWLSKLDGAGTLDASSLERSDHGSPPLVGSPAPRVTSTSPTATSPKARATLPFIQPSSPPWSRPHSPVTASTPPDSRRYSQPASNSGGPSSPIQPTHSHRLISPENSPRPSPTHLNLSMKSKEGIQAMVRAALWPHYKAKKVNTEQYTEINKAVSRHLYQVVGSPENGFSPAFIEVDEEMDRLRKMAEQEVMNNLRGC</sequence>
<feature type="compositionally biased region" description="Polar residues" evidence="5">
    <location>
        <begin position="490"/>
        <end position="518"/>
    </location>
</feature>
<proteinExistence type="predicted"/>
<keyword evidence="9" id="KW-1185">Reference proteome</keyword>
<dbReference type="InterPro" id="IPR019787">
    <property type="entry name" value="Znf_PHD-finger"/>
</dbReference>
<dbReference type="SUPFAM" id="SSF57850">
    <property type="entry name" value="RING/U-box"/>
    <property type="match status" value="1"/>
</dbReference>
<feature type="compositionally biased region" description="Polar residues" evidence="5">
    <location>
        <begin position="405"/>
        <end position="417"/>
    </location>
</feature>
<gene>
    <name evidence="8" type="ORF">L211DRAFT_74780</name>
</gene>
<dbReference type="InterPro" id="IPR047157">
    <property type="entry name" value="PHRF1/Atg35"/>
</dbReference>
<feature type="region of interest" description="Disordered" evidence="5">
    <location>
        <begin position="346"/>
        <end position="417"/>
    </location>
</feature>
<feature type="region of interest" description="Disordered" evidence="5">
    <location>
        <begin position="435"/>
        <end position="538"/>
    </location>
</feature>
<dbReference type="InterPro" id="IPR011011">
    <property type="entry name" value="Znf_FYVE_PHD"/>
</dbReference>
<organism evidence="8 9">
    <name type="scientific">Terfezia boudieri ATCC MYA-4762</name>
    <dbReference type="NCBI Taxonomy" id="1051890"/>
    <lineage>
        <taxon>Eukaryota</taxon>
        <taxon>Fungi</taxon>
        <taxon>Dikarya</taxon>
        <taxon>Ascomycota</taxon>
        <taxon>Pezizomycotina</taxon>
        <taxon>Pezizomycetes</taxon>
        <taxon>Pezizales</taxon>
        <taxon>Pezizaceae</taxon>
        <taxon>Terfezia</taxon>
    </lineage>
</organism>
<protein>
    <recommendedName>
        <fullName evidence="10">RING-type domain-containing protein</fullName>
    </recommendedName>
</protein>
<evidence type="ECO:0000256" key="2">
    <source>
        <dbReference type="ARBA" id="ARBA00022771"/>
    </source>
</evidence>
<reference evidence="8 9" key="1">
    <citation type="journal article" date="2018" name="Nat. Ecol. Evol.">
        <title>Pezizomycetes genomes reveal the molecular basis of ectomycorrhizal truffle lifestyle.</title>
        <authorList>
            <person name="Murat C."/>
            <person name="Payen T."/>
            <person name="Noel B."/>
            <person name="Kuo A."/>
            <person name="Morin E."/>
            <person name="Chen J."/>
            <person name="Kohler A."/>
            <person name="Krizsan K."/>
            <person name="Balestrini R."/>
            <person name="Da Silva C."/>
            <person name="Montanini B."/>
            <person name="Hainaut M."/>
            <person name="Levati E."/>
            <person name="Barry K.W."/>
            <person name="Belfiori B."/>
            <person name="Cichocki N."/>
            <person name="Clum A."/>
            <person name="Dockter R.B."/>
            <person name="Fauchery L."/>
            <person name="Guy J."/>
            <person name="Iotti M."/>
            <person name="Le Tacon F."/>
            <person name="Lindquist E.A."/>
            <person name="Lipzen A."/>
            <person name="Malagnac F."/>
            <person name="Mello A."/>
            <person name="Molinier V."/>
            <person name="Miyauchi S."/>
            <person name="Poulain J."/>
            <person name="Riccioni C."/>
            <person name="Rubini A."/>
            <person name="Sitrit Y."/>
            <person name="Splivallo R."/>
            <person name="Traeger S."/>
            <person name="Wang M."/>
            <person name="Zifcakova L."/>
            <person name="Wipf D."/>
            <person name="Zambonelli A."/>
            <person name="Paolocci F."/>
            <person name="Nowrousian M."/>
            <person name="Ottonello S."/>
            <person name="Baldrian P."/>
            <person name="Spatafora J.W."/>
            <person name="Henrissat B."/>
            <person name="Nagy L.G."/>
            <person name="Aury J.M."/>
            <person name="Wincker P."/>
            <person name="Grigoriev I.V."/>
            <person name="Bonfante P."/>
            <person name="Martin F.M."/>
        </authorList>
    </citation>
    <scope>NUCLEOTIDE SEQUENCE [LARGE SCALE GENOMIC DNA]</scope>
    <source>
        <strain evidence="8 9">ATCC MYA-4762</strain>
    </source>
</reference>
<dbReference type="InterPro" id="IPR019786">
    <property type="entry name" value="Zinc_finger_PHD-type_CS"/>
</dbReference>
<dbReference type="GO" id="GO:0008270">
    <property type="term" value="F:zinc ion binding"/>
    <property type="evidence" value="ECO:0007669"/>
    <property type="project" value="UniProtKB-KW"/>
</dbReference>
<dbReference type="SMART" id="SM00249">
    <property type="entry name" value="PHD"/>
    <property type="match status" value="1"/>
</dbReference>
<evidence type="ECO:0000313" key="8">
    <source>
        <dbReference type="EMBL" id="RPB18471.1"/>
    </source>
</evidence>
<dbReference type="PROSITE" id="PS50016">
    <property type="entry name" value="ZF_PHD_2"/>
    <property type="match status" value="1"/>
</dbReference>
<dbReference type="PANTHER" id="PTHR12618:SF20">
    <property type="entry name" value="PHD AND RING FINGER DOMAIN-CONTAINING PROTEIN 1"/>
    <property type="match status" value="1"/>
</dbReference>
<dbReference type="InParanoid" id="A0A3N4LCU0"/>
<evidence type="ECO:0000259" key="7">
    <source>
        <dbReference type="PROSITE" id="PS50089"/>
    </source>
</evidence>
<evidence type="ECO:0008006" key="10">
    <source>
        <dbReference type="Google" id="ProtNLM"/>
    </source>
</evidence>
<dbReference type="Pfam" id="PF13639">
    <property type="entry name" value="zf-RING_2"/>
    <property type="match status" value="1"/>
</dbReference>
<dbReference type="AlphaFoldDB" id="A0A3N4LCU0"/>
<feature type="region of interest" description="Disordered" evidence="5">
    <location>
        <begin position="1"/>
        <end position="21"/>
    </location>
</feature>
<dbReference type="Pfam" id="PF00628">
    <property type="entry name" value="PHD"/>
    <property type="match status" value="1"/>
</dbReference>
<evidence type="ECO:0000259" key="6">
    <source>
        <dbReference type="PROSITE" id="PS50016"/>
    </source>
</evidence>
<feature type="compositionally biased region" description="Polar residues" evidence="5">
    <location>
        <begin position="526"/>
        <end position="538"/>
    </location>
</feature>
<name>A0A3N4LCU0_9PEZI</name>
<dbReference type="PROSITE" id="PS01359">
    <property type="entry name" value="ZF_PHD_1"/>
    <property type="match status" value="1"/>
</dbReference>
<dbReference type="PANTHER" id="PTHR12618">
    <property type="entry name" value="PHD AND RING FINGER DOMAIN-CONTAINING PROTEIN 1"/>
    <property type="match status" value="1"/>
</dbReference>
<dbReference type="Proteomes" id="UP000267821">
    <property type="component" value="Unassembled WGS sequence"/>
</dbReference>
<dbReference type="InterPro" id="IPR001965">
    <property type="entry name" value="Znf_PHD"/>
</dbReference>
<dbReference type="OrthoDB" id="8062037at2759"/>